<dbReference type="GO" id="GO:0016410">
    <property type="term" value="F:N-acyltransferase activity"/>
    <property type="evidence" value="ECO:0007669"/>
    <property type="project" value="TreeGrafter"/>
</dbReference>
<dbReference type="EMBL" id="LIAE01007783">
    <property type="protein sequence ID" value="PAV77048.1"/>
    <property type="molecule type" value="Genomic_DNA"/>
</dbReference>
<comment type="similarity">
    <text evidence="1">Belongs to the H-rev107 family.</text>
</comment>
<comment type="caution">
    <text evidence="6">The sequence shown here is derived from an EMBL/GenBank/DDBJ whole genome shotgun (WGS) entry which is preliminary data.</text>
</comment>
<evidence type="ECO:0000256" key="2">
    <source>
        <dbReference type="ARBA" id="ARBA00022679"/>
    </source>
</evidence>
<evidence type="ECO:0000313" key="6">
    <source>
        <dbReference type="EMBL" id="PAV77048.1"/>
    </source>
</evidence>
<organism evidence="6 7">
    <name type="scientific">Diploscapter pachys</name>
    <dbReference type="NCBI Taxonomy" id="2018661"/>
    <lineage>
        <taxon>Eukaryota</taxon>
        <taxon>Metazoa</taxon>
        <taxon>Ecdysozoa</taxon>
        <taxon>Nematoda</taxon>
        <taxon>Chromadorea</taxon>
        <taxon>Rhabditida</taxon>
        <taxon>Rhabditina</taxon>
        <taxon>Rhabditomorpha</taxon>
        <taxon>Rhabditoidea</taxon>
        <taxon>Rhabditidae</taxon>
        <taxon>Diploscapter</taxon>
    </lineage>
</organism>
<dbReference type="GO" id="GO:0008970">
    <property type="term" value="F:phospholipase A1 activity"/>
    <property type="evidence" value="ECO:0007669"/>
    <property type="project" value="TreeGrafter"/>
</dbReference>
<evidence type="ECO:0000256" key="4">
    <source>
        <dbReference type="ARBA" id="ARBA00023098"/>
    </source>
</evidence>
<dbReference type="Gene3D" id="3.90.1720.10">
    <property type="entry name" value="endopeptidase domain like (from Nostoc punctiforme)"/>
    <property type="match status" value="1"/>
</dbReference>
<dbReference type="PANTHER" id="PTHR13943">
    <property type="entry name" value="HRAS-LIKE SUPPRESSOR - RELATED"/>
    <property type="match status" value="1"/>
</dbReference>
<dbReference type="Pfam" id="PF04970">
    <property type="entry name" value="LRAT"/>
    <property type="match status" value="1"/>
</dbReference>
<dbReference type="OrthoDB" id="421951at2759"/>
<dbReference type="PROSITE" id="PS51934">
    <property type="entry name" value="LRAT"/>
    <property type="match status" value="1"/>
</dbReference>
<dbReference type="STRING" id="2018661.A0A2A2KT03"/>
<evidence type="ECO:0000256" key="1">
    <source>
        <dbReference type="ARBA" id="ARBA00007824"/>
    </source>
</evidence>
<keyword evidence="7" id="KW-1185">Reference proteome</keyword>
<dbReference type="InterPro" id="IPR051496">
    <property type="entry name" value="H-rev107_PLA/AT"/>
</dbReference>
<keyword evidence="2" id="KW-0808">Transferase</keyword>
<dbReference type="Proteomes" id="UP000218231">
    <property type="component" value="Unassembled WGS sequence"/>
</dbReference>
<keyword evidence="3" id="KW-0378">Hydrolase</keyword>
<proteinExistence type="inferred from homology"/>
<name>A0A2A2KT03_9BILA</name>
<dbReference type="PANTHER" id="PTHR13943:SF77">
    <property type="entry name" value="LRAT DOMAIN-CONTAINING PROTEIN"/>
    <property type="match status" value="1"/>
</dbReference>
<protein>
    <recommendedName>
        <fullName evidence="5">LRAT domain-containing protein</fullName>
    </recommendedName>
</protein>
<dbReference type="GO" id="GO:0070292">
    <property type="term" value="P:N-acylphosphatidylethanolamine metabolic process"/>
    <property type="evidence" value="ECO:0007669"/>
    <property type="project" value="TreeGrafter"/>
</dbReference>
<accession>A0A2A2KT03</accession>
<dbReference type="InterPro" id="IPR007053">
    <property type="entry name" value="LRAT_dom"/>
</dbReference>
<evidence type="ECO:0000256" key="3">
    <source>
        <dbReference type="ARBA" id="ARBA00022801"/>
    </source>
</evidence>
<feature type="domain" description="LRAT" evidence="5">
    <location>
        <begin position="1"/>
        <end position="78"/>
    </location>
</feature>
<dbReference type="GO" id="GO:0004623">
    <property type="term" value="F:phospholipase A2 activity"/>
    <property type="evidence" value="ECO:0007669"/>
    <property type="project" value="TreeGrafter"/>
</dbReference>
<evidence type="ECO:0000313" key="7">
    <source>
        <dbReference type="Proteomes" id="UP000218231"/>
    </source>
</evidence>
<evidence type="ECO:0000259" key="5">
    <source>
        <dbReference type="PROSITE" id="PS51934"/>
    </source>
</evidence>
<dbReference type="GO" id="GO:0005737">
    <property type="term" value="C:cytoplasm"/>
    <property type="evidence" value="ECO:0007669"/>
    <property type="project" value="TreeGrafter"/>
</dbReference>
<sequence>MIHLTDDDEVTRQLVADYAGSSSVRISNIWDSKHSPYSAEEIVRRAKSKLGHYEYNTLTSNCEHFATWCRYNKFLSMQSLRTVAAWPVTLPAIGLSKLFGGISSSSRS</sequence>
<keyword evidence="4" id="KW-0443">Lipid metabolism</keyword>
<dbReference type="AlphaFoldDB" id="A0A2A2KT03"/>
<reference evidence="6 7" key="1">
    <citation type="journal article" date="2017" name="Curr. Biol.">
        <title>Genome architecture and evolution of a unichromosomal asexual nematode.</title>
        <authorList>
            <person name="Fradin H."/>
            <person name="Zegar C."/>
            <person name="Gutwein M."/>
            <person name="Lucas J."/>
            <person name="Kovtun M."/>
            <person name="Corcoran D."/>
            <person name="Baugh L.R."/>
            <person name="Kiontke K."/>
            <person name="Gunsalus K."/>
            <person name="Fitch D.H."/>
            <person name="Piano F."/>
        </authorList>
    </citation>
    <scope>NUCLEOTIDE SEQUENCE [LARGE SCALE GENOMIC DNA]</scope>
    <source>
        <strain evidence="6">PF1309</strain>
    </source>
</reference>
<gene>
    <name evidence="6" type="ORF">WR25_06595</name>
</gene>